<proteinExistence type="predicted"/>
<feature type="transmembrane region" description="Helical" evidence="5">
    <location>
        <begin position="150"/>
        <end position="173"/>
    </location>
</feature>
<keyword evidence="2 5" id="KW-0812">Transmembrane</keyword>
<evidence type="ECO:0000256" key="4">
    <source>
        <dbReference type="ARBA" id="ARBA00023136"/>
    </source>
</evidence>
<evidence type="ECO:0000256" key="5">
    <source>
        <dbReference type="SAM" id="Phobius"/>
    </source>
</evidence>
<evidence type="ECO:0000259" key="6">
    <source>
        <dbReference type="Pfam" id="PF01284"/>
    </source>
</evidence>
<gene>
    <name evidence="7" type="ORF">DNG_10065</name>
</gene>
<protein>
    <recommendedName>
        <fullName evidence="6">MARVEL domain-containing protein</fullName>
    </recommendedName>
</protein>
<evidence type="ECO:0000256" key="2">
    <source>
        <dbReference type="ARBA" id="ARBA00022692"/>
    </source>
</evidence>
<evidence type="ECO:0000256" key="1">
    <source>
        <dbReference type="ARBA" id="ARBA00004141"/>
    </source>
</evidence>
<accession>A0AAE8N6X3</accession>
<feature type="domain" description="MARVEL" evidence="6">
    <location>
        <begin position="72"/>
        <end position="208"/>
    </location>
</feature>
<comment type="caution">
    <text evidence="7">The sequence shown here is derived from an EMBL/GenBank/DDBJ whole genome shotgun (WGS) entry which is preliminary data.</text>
</comment>
<dbReference type="AlphaFoldDB" id="A0AAE8N6X3"/>
<comment type="subcellular location">
    <subcellularLocation>
        <location evidence="1">Membrane</location>
        <topology evidence="1">Multi-pass membrane protein</topology>
    </subcellularLocation>
</comment>
<dbReference type="Proteomes" id="UP001187682">
    <property type="component" value="Unassembled WGS sequence"/>
</dbReference>
<dbReference type="Pfam" id="PF01284">
    <property type="entry name" value="MARVEL"/>
    <property type="match status" value="1"/>
</dbReference>
<evidence type="ECO:0000313" key="8">
    <source>
        <dbReference type="Proteomes" id="UP001187682"/>
    </source>
</evidence>
<keyword evidence="8" id="KW-1185">Reference proteome</keyword>
<feature type="transmembrane region" description="Helical" evidence="5">
    <location>
        <begin position="193"/>
        <end position="212"/>
    </location>
</feature>
<keyword evidence="3 5" id="KW-1133">Transmembrane helix</keyword>
<dbReference type="GO" id="GO:0016020">
    <property type="term" value="C:membrane"/>
    <property type="evidence" value="ECO:0007669"/>
    <property type="project" value="UniProtKB-SubCell"/>
</dbReference>
<reference evidence="7" key="1">
    <citation type="submission" date="2018-03" db="EMBL/GenBank/DDBJ databases">
        <authorList>
            <person name="Guldener U."/>
        </authorList>
    </citation>
    <scope>NUCLEOTIDE SEQUENCE</scope>
</reference>
<evidence type="ECO:0000256" key="3">
    <source>
        <dbReference type="ARBA" id="ARBA00022989"/>
    </source>
</evidence>
<sequence>MAKLDLNTAIKAGKTAIELGASAQKLAEATKDLRSTPKGDLGRSAGRFAFNEGADVGKAAGKSWLKTFEVIPRLVCRGLQFVLALVVCGFYGNRVDADRKADDGFSAEWIFAILVAGVSAATSLVFMLAAPLSAIPIVGGMMKMFKTYRAFAWDGVLFVLWIVVFGIFAGIFLHRDSDEEYKGSSTRAMKMAVWFDLINAILWLASTVYGGIKTYLGDKADHLTDKAGQKIFAKRNKGEGKWTEMDNYPETV</sequence>
<dbReference type="PANTHER" id="PTHR42083:SF1">
    <property type="entry name" value="MARVEL DOMAIN-CONTAINING PROTEIN"/>
    <property type="match status" value="1"/>
</dbReference>
<keyword evidence="4 5" id="KW-0472">Membrane</keyword>
<dbReference type="InterPro" id="IPR008253">
    <property type="entry name" value="Marvel"/>
</dbReference>
<feature type="transmembrane region" description="Helical" evidence="5">
    <location>
        <begin position="112"/>
        <end position="138"/>
    </location>
</feature>
<dbReference type="EMBL" id="ONZQ02000020">
    <property type="protein sequence ID" value="SPO07371.1"/>
    <property type="molecule type" value="Genomic_DNA"/>
</dbReference>
<evidence type="ECO:0000313" key="7">
    <source>
        <dbReference type="EMBL" id="SPO07371.1"/>
    </source>
</evidence>
<name>A0AAE8N6X3_9PEZI</name>
<feature type="transmembrane region" description="Helical" evidence="5">
    <location>
        <begin position="74"/>
        <end position="92"/>
    </location>
</feature>
<organism evidence="7 8">
    <name type="scientific">Cephalotrichum gorgonifer</name>
    <dbReference type="NCBI Taxonomy" id="2041049"/>
    <lineage>
        <taxon>Eukaryota</taxon>
        <taxon>Fungi</taxon>
        <taxon>Dikarya</taxon>
        <taxon>Ascomycota</taxon>
        <taxon>Pezizomycotina</taxon>
        <taxon>Sordariomycetes</taxon>
        <taxon>Hypocreomycetidae</taxon>
        <taxon>Microascales</taxon>
        <taxon>Microascaceae</taxon>
        <taxon>Cephalotrichum</taxon>
    </lineage>
</organism>
<dbReference type="PANTHER" id="PTHR42083">
    <property type="entry name" value="MARVEL DOMAIN-CONTAINING PROTEIN"/>
    <property type="match status" value="1"/>
</dbReference>